<feature type="domain" description="ATP-grasp" evidence="3">
    <location>
        <begin position="296"/>
        <end position="487"/>
    </location>
</feature>
<dbReference type="AlphaFoldDB" id="H5TE35"/>
<dbReference type="Gene3D" id="3.30.1490.20">
    <property type="entry name" value="ATP-grasp fold, A domain"/>
    <property type="match status" value="1"/>
</dbReference>
<dbReference type="InterPro" id="IPR011761">
    <property type="entry name" value="ATP-grasp"/>
</dbReference>
<dbReference type="OrthoDB" id="9800957at2"/>
<dbReference type="GO" id="GO:0018169">
    <property type="term" value="F:ribosomal S6-glutamic acid ligase activity"/>
    <property type="evidence" value="ECO:0007669"/>
    <property type="project" value="TreeGrafter"/>
</dbReference>
<reference evidence="4 5" key="2">
    <citation type="journal article" date="2017" name="Antonie Van Leeuwenhoek">
        <title>Rhizobium rhizosphaerae sp. nov., a novel species isolated from rice rhizosphere.</title>
        <authorList>
            <person name="Zhao J.J."/>
            <person name="Zhang J."/>
            <person name="Zhang R.J."/>
            <person name="Zhang C.W."/>
            <person name="Yin H.Q."/>
            <person name="Zhang X.X."/>
        </authorList>
    </citation>
    <scope>NUCLEOTIDE SEQUENCE [LARGE SCALE GENOMIC DNA]</scope>
    <source>
        <strain evidence="4 5">ACAM 611</strain>
    </source>
</reference>
<evidence type="ECO:0000313" key="4">
    <source>
        <dbReference type="EMBL" id="GAB56562.1"/>
    </source>
</evidence>
<evidence type="ECO:0000256" key="2">
    <source>
        <dbReference type="PROSITE-ProRule" id="PRU00409"/>
    </source>
</evidence>
<keyword evidence="5" id="KW-1185">Reference proteome</keyword>
<dbReference type="PANTHER" id="PTHR21621:SF0">
    <property type="entry name" value="BETA-CITRYLGLUTAMATE SYNTHASE B-RELATED"/>
    <property type="match status" value="1"/>
</dbReference>
<name>H5TE35_9ALTE</name>
<dbReference type="GO" id="GO:0046872">
    <property type="term" value="F:metal ion binding"/>
    <property type="evidence" value="ECO:0007669"/>
    <property type="project" value="InterPro"/>
</dbReference>
<dbReference type="RefSeq" id="WP_006006836.1">
    <property type="nucleotide sequence ID" value="NZ_BAET01000030.1"/>
</dbReference>
<dbReference type="Pfam" id="PF14401">
    <property type="entry name" value="RLAN"/>
    <property type="match status" value="1"/>
</dbReference>
<organism evidence="4 5">
    <name type="scientific">Glaciecola punicea ACAM 611</name>
    <dbReference type="NCBI Taxonomy" id="1121923"/>
    <lineage>
        <taxon>Bacteria</taxon>
        <taxon>Pseudomonadati</taxon>
        <taxon>Pseudomonadota</taxon>
        <taxon>Gammaproteobacteria</taxon>
        <taxon>Alteromonadales</taxon>
        <taxon>Alteromonadaceae</taxon>
        <taxon>Glaciecola</taxon>
    </lineage>
</organism>
<dbReference type="Pfam" id="PF08443">
    <property type="entry name" value="RimK"/>
    <property type="match status" value="1"/>
</dbReference>
<dbReference type="SUPFAM" id="SSF56059">
    <property type="entry name" value="Glutathione synthetase ATP-binding domain-like"/>
    <property type="match status" value="1"/>
</dbReference>
<dbReference type="STRING" id="56804.BAE46_08990"/>
<keyword evidence="2" id="KW-0067">ATP-binding</keyword>
<protein>
    <recommendedName>
        <fullName evidence="3">ATP-grasp domain-containing protein</fullName>
    </recommendedName>
</protein>
<sequence length="496" mass="56258">MSITLIVSDYGQQISGVQAQVLSFAEYLAQYPKANEQKTRVINLCDTEQYLSEGYYCSLLAQARQHEVLPSVSTIVDIGSQLQNGGEMQLILPSHFNKALNAELNGTGSSAETFELPIYCGNTASVSFTRLANYLFMQCRLPLLTARFSKSGDLWRAFLKKKSITSLTEDQFSDFHTQLEKFTQQVWRSRTKTKKHRWDMAILVNSKEETPPSDSKALKLFVKAASQLGIKAELVEYDNCIDYRSFVARFDALFIRETTSIKSHTYELARAAEKEGIVVIDDPSSILRCCNKVFLHDAFSYHKIPSPKTRFVTNYTPETLTDLADTFGFPMILKLPESAFSLGVYKVKDEAALLEKLKEMIKVSALVLVQEYLFTEYDWRIGVLNNKPIFACRYFMAPNHWQIYNHANNSEAGMAQTLPTFEVPKNVLSSAIKACRFIGNGLYGVDIKEANGKAYVIEVNDNPNIDTEVEDKYAGKELYMEIMQEFVNRLEARGRK</sequence>
<keyword evidence="1" id="KW-0464">Manganese</keyword>
<evidence type="ECO:0000313" key="5">
    <source>
        <dbReference type="Proteomes" id="UP000053586"/>
    </source>
</evidence>
<accession>H5TE35</accession>
<dbReference type="eggNOG" id="COG0189">
    <property type="taxonomic scope" value="Bacteria"/>
</dbReference>
<dbReference type="Proteomes" id="UP000053586">
    <property type="component" value="Unassembled WGS sequence"/>
</dbReference>
<dbReference type="InterPro" id="IPR025839">
    <property type="entry name" value="RLAN_dom"/>
</dbReference>
<dbReference type="InterPro" id="IPR013651">
    <property type="entry name" value="ATP-grasp_RimK-type"/>
</dbReference>
<reference evidence="4 5" key="1">
    <citation type="journal article" date="2012" name="J. Bacteriol.">
        <title>Genome sequence of proteorhodopsin-containing sea ice bacterium Glaciecola punicea ACAM 611T.</title>
        <authorList>
            <person name="Qin Q.-L."/>
            <person name="Xie B.-B."/>
            <person name="Shu Y.-L."/>
            <person name="Rong J.-C."/>
            <person name="Zhao D.-L."/>
            <person name="Zhang X.-Y."/>
            <person name="Chen X.-L."/>
            <person name="Zhou B.-C."/>
            <person name="Zhanga Y.-Z."/>
        </authorList>
    </citation>
    <scope>NUCLEOTIDE SEQUENCE [LARGE SCALE GENOMIC DNA]</scope>
    <source>
        <strain evidence="4 5">ACAM 611</strain>
    </source>
</reference>
<dbReference type="EMBL" id="BAET01000030">
    <property type="protein sequence ID" value="GAB56562.1"/>
    <property type="molecule type" value="Genomic_DNA"/>
</dbReference>
<dbReference type="InterPro" id="IPR013815">
    <property type="entry name" value="ATP_grasp_subdomain_1"/>
</dbReference>
<proteinExistence type="predicted"/>
<keyword evidence="2" id="KW-0547">Nucleotide-binding</keyword>
<evidence type="ECO:0000256" key="1">
    <source>
        <dbReference type="ARBA" id="ARBA00023211"/>
    </source>
</evidence>
<dbReference type="Gene3D" id="3.30.470.20">
    <property type="entry name" value="ATP-grasp fold, B domain"/>
    <property type="match status" value="1"/>
</dbReference>
<dbReference type="Gene3D" id="3.40.50.20">
    <property type="match status" value="1"/>
</dbReference>
<evidence type="ECO:0000259" key="3">
    <source>
        <dbReference type="PROSITE" id="PS50975"/>
    </source>
</evidence>
<dbReference type="GO" id="GO:0009432">
    <property type="term" value="P:SOS response"/>
    <property type="evidence" value="ECO:0007669"/>
    <property type="project" value="TreeGrafter"/>
</dbReference>
<dbReference type="GO" id="GO:0005737">
    <property type="term" value="C:cytoplasm"/>
    <property type="evidence" value="ECO:0007669"/>
    <property type="project" value="TreeGrafter"/>
</dbReference>
<dbReference type="PROSITE" id="PS50975">
    <property type="entry name" value="ATP_GRASP"/>
    <property type="match status" value="1"/>
</dbReference>
<dbReference type="PANTHER" id="PTHR21621">
    <property type="entry name" value="RIBOSOMAL PROTEIN S6 MODIFICATION PROTEIN"/>
    <property type="match status" value="1"/>
</dbReference>
<gene>
    <name evidence="4" type="ORF">GPUN_2447</name>
</gene>
<comment type="caution">
    <text evidence="4">The sequence shown here is derived from an EMBL/GenBank/DDBJ whole genome shotgun (WGS) entry which is preliminary data.</text>
</comment>
<dbReference type="GO" id="GO:0005524">
    <property type="term" value="F:ATP binding"/>
    <property type="evidence" value="ECO:0007669"/>
    <property type="project" value="UniProtKB-UniRule"/>
</dbReference>